<feature type="domain" description="Abortive infection protein-like C-terminal" evidence="1">
    <location>
        <begin position="192"/>
        <end position="266"/>
    </location>
</feature>
<gene>
    <name evidence="2" type="ORF">AVENLUH13518_03035</name>
</gene>
<accession>A0A150HQ06</accession>
<protein>
    <recommendedName>
        <fullName evidence="1">Abortive infection protein-like C-terminal domain-containing protein</fullName>
    </recommendedName>
</protein>
<dbReference type="InterPro" id="IPR026001">
    <property type="entry name" value="Abi-like_C"/>
</dbReference>
<dbReference type="PATRIC" id="fig|52133.19.peg.3083"/>
<evidence type="ECO:0000259" key="1">
    <source>
        <dbReference type="Pfam" id="PF14355"/>
    </source>
</evidence>
<evidence type="ECO:0000313" key="2">
    <source>
        <dbReference type="EMBL" id="KXZ68605.1"/>
    </source>
</evidence>
<dbReference type="AlphaFoldDB" id="A0A150HQ06"/>
<name>A0A150HQ06_9GAMM</name>
<dbReference type="RefSeq" id="WP_061525562.1">
    <property type="nucleotide sequence ID" value="NZ_JRHX01000090.1"/>
</dbReference>
<sequence length="275" mass="30259">MNIKIPSSVIGAVASVISNYYYSHSKLNSLFMESGAPGEAPLGNCEKKCSDWLKRCNEQPNINALEVLGKVIQDFMDKEETTSFWGTESVSQEVIDGRKRISDALAKNQLTYSMNGYIVQAGSTPITKTLEDYLKSGDFSSIEKEFKRALENIQTDPHAAITAACSIIEATLKNYIENFSLPMPNKLSVKPLWDVVKPNLELNKDDTLASDQQKILQGISSIIDGIGSFRSHIGSAHGRGSNPPNIVIAEARLAVNAAHTLVIFIMEIIFKTKFN</sequence>
<dbReference type="Pfam" id="PF14355">
    <property type="entry name" value="Abi_C"/>
    <property type="match status" value="1"/>
</dbReference>
<proteinExistence type="predicted"/>
<dbReference type="Proteomes" id="UP000075544">
    <property type="component" value="Unassembled WGS sequence"/>
</dbReference>
<comment type="caution">
    <text evidence="2">The sequence shown here is derived from an EMBL/GenBank/DDBJ whole genome shotgun (WGS) entry which is preliminary data.</text>
</comment>
<evidence type="ECO:0000313" key="3">
    <source>
        <dbReference type="Proteomes" id="UP000075544"/>
    </source>
</evidence>
<reference evidence="2 3" key="1">
    <citation type="journal article" date="2016" name="Sci. Rep.">
        <title>Genomic and phenotypic characterization of the species Acinetobacter venetianus.</title>
        <authorList>
            <person name="Fondi M."/>
            <person name="Maida I."/>
            <person name="Perrin E."/>
            <person name="Orlandini V."/>
            <person name="La Torre L."/>
            <person name="Bosi E."/>
            <person name="Negroni A."/>
            <person name="Zanaroli G."/>
            <person name="Fava F."/>
            <person name="Decorosi F."/>
            <person name="Giovannetti L."/>
            <person name="Viti C."/>
            <person name="Vaneechoutte M."/>
            <person name="Dijkshoorn L."/>
            <person name="Fani R."/>
        </authorList>
    </citation>
    <scope>NUCLEOTIDE SEQUENCE [LARGE SCALE GENOMIC DNA]</scope>
    <source>
        <strain evidence="2 3">LUH13518</strain>
    </source>
</reference>
<dbReference type="EMBL" id="JRHX01000090">
    <property type="protein sequence ID" value="KXZ68605.1"/>
    <property type="molecule type" value="Genomic_DNA"/>
</dbReference>
<organism evidence="2 3">
    <name type="scientific">Acinetobacter venetianus</name>
    <dbReference type="NCBI Taxonomy" id="52133"/>
    <lineage>
        <taxon>Bacteria</taxon>
        <taxon>Pseudomonadati</taxon>
        <taxon>Pseudomonadota</taxon>
        <taxon>Gammaproteobacteria</taxon>
        <taxon>Moraxellales</taxon>
        <taxon>Moraxellaceae</taxon>
        <taxon>Acinetobacter</taxon>
    </lineage>
</organism>